<proteinExistence type="predicted"/>
<name>A1ZZ45_MICM2</name>
<gene>
    <name evidence="1" type="ORF">M23134_02733</name>
</gene>
<dbReference type="EMBL" id="AAWS01000072">
    <property type="protein sequence ID" value="EAY24367.1"/>
    <property type="molecule type" value="Genomic_DNA"/>
</dbReference>
<organism evidence="1 2">
    <name type="scientific">Microscilla marina ATCC 23134</name>
    <dbReference type="NCBI Taxonomy" id="313606"/>
    <lineage>
        <taxon>Bacteria</taxon>
        <taxon>Pseudomonadati</taxon>
        <taxon>Bacteroidota</taxon>
        <taxon>Cytophagia</taxon>
        <taxon>Cytophagales</taxon>
        <taxon>Microscillaceae</taxon>
        <taxon>Microscilla</taxon>
    </lineage>
</organism>
<sequence length="49" mass="5712">MNNITYYYAEKVTIVSFLVKKTNKRPFFIQTEVFSIACFVNALGTCFCF</sequence>
<evidence type="ECO:0000313" key="1">
    <source>
        <dbReference type="EMBL" id="EAY24367.1"/>
    </source>
</evidence>
<keyword evidence="2" id="KW-1185">Reference proteome</keyword>
<comment type="caution">
    <text evidence="1">The sequence shown here is derived from an EMBL/GenBank/DDBJ whole genome shotgun (WGS) entry which is preliminary data.</text>
</comment>
<dbReference type="AlphaFoldDB" id="A1ZZ45"/>
<evidence type="ECO:0000313" key="2">
    <source>
        <dbReference type="Proteomes" id="UP000004095"/>
    </source>
</evidence>
<protein>
    <submittedName>
        <fullName evidence="1">Uncharacterized protein</fullName>
    </submittedName>
</protein>
<dbReference type="Proteomes" id="UP000004095">
    <property type="component" value="Unassembled WGS sequence"/>
</dbReference>
<accession>A1ZZ45</accession>
<reference evidence="1 2" key="1">
    <citation type="submission" date="2007-01" db="EMBL/GenBank/DDBJ databases">
        <authorList>
            <person name="Haygood M."/>
            <person name="Podell S."/>
            <person name="Anderson C."/>
            <person name="Hopkinson B."/>
            <person name="Roe K."/>
            <person name="Barbeau K."/>
            <person name="Gaasterland T."/>
            <person name="Ferriera S."/>
            <person name="Johnson J."/>
            <person name="Kravitz S."/>
            <person name="Beeson K."/>
            <person name="Sutton G."/>
            <person name="Rogers Y.-H."/>
            <person name="Friedman R."/>
            <person name="Frazier M."/>
            <person name="Venter J.C."/>
        </authorList>
    </citation>
    <scope>NUCLEOTIDE SEQUENCE [LARGE SCALE GENOMIC DNA]</scope>
    <source>
        <strain evidence="1 2">ATCC 23134</strain>
    </source>
</reference>